<feature type="binding site" evidence="7">
    <location>
        <position position="106"/>
    </location>
    <ligand>
        <name>Zn(2+)</name>
        <dbReference type="ChEBI" id="CHEBI:29105"/>
        <note>catalytic</note>
    </ligand>
</feature>
<evidence type="ECO:0000313" key="9">
    <source>
        <dbReference type="Proteomes" id="UP000176603"/>
    </source>
</evidence>
<keyword evidence="3 7" id="KW-0479">Metal-binding</keyword>
<keyword evidence="4 7" id="KW-0255">Endonuclease</keyword>
<dbReference type="PROSITE" id="PS01306">
    <property type="entry name" value="UPF0054"/>
    <property type="match status" value="1"/>
</dbReference>
<feature type="binding site" evidence="7">
    <location>
        <position position="110"/>
    </location>
    <ligand>
        <name>Zn(2+)</name>
        <dbReference type="ChEBI" id="CHEBI:29105"/>
        <note>catalytic</note>
    </ligand>
</feature>
<dbReference type="SUPFAM" id="SSF55486">
    <property type="entry name" value="Metalloproteases ('zincins'), catalytic domain"/>
    <property type="match status" value="1"/>
</dbReference>
<comment type="similarity">
    <text evidence="1 7">Belongs to the endoribonuclease YbeY family.</text>
</comment>
<gene>
    <name evidence="7" type="primary">ybeY</name>
    <name evidence="8" type="ORF">A3E39_04090</name>
</gene>
<evidence type="ECO:0000313" key="8">
    <source>
        <dbReference type="EMBL" id="OGL79371.1"/>
    </source>
</evidence>
<name>A0A1F7UM61_9BACT</name>
<dbReference type="PANTHER" id="PTHR46986">
    <property type="entry name" value="ENDORIBONUCLEASE YBEY, CHLOROPLASTIC"/>
    <property type="match status" value="1"/>
</dbReference>
<dbReference type="GO" id="GO:0005737">
    <property type="term" value="C:cytoplasm"/>
    <property type="evidence" value="ECO:0007669"/>
    <property type="project" value="UniProtKB-SubCell"/>
</dbReference>
<comment type="caution">
    <text evidence="8">The sequence shown here is derived from an EMBL/GenBank/DDBJ whole genome shotgun (WGS) entry which is preliminary data.</text>
</comment>
<dbReference type="GO" id="GO:0004222">
    <property type="term" value="F:metalloendopeptidase activity"/>
    <property type="evidence" value="ECO:0007669"/>
    <property type="project" value="InterPro"/>
</dbReference>
<dbReference type="PANTHER" id="PTHR46986:SF1">
    <property type="entry name" value="ENDORIBONUCLEASE YBEY, CHLOROPLASTIC"/>
    <property type="match status" value="1"/>
</dbReference>
<dbReference type="EC" id="3.1.-.-" evidence="7"/>
<dbReference type="InterPro" id="IPR023091">
    <property type="entry name" value="MetalPrtase_cat_dom_sf_prd"/>
</dbReference>
<evidence type="ECO:0000256" key="4">
    <source>
        <dbReference type="ARBA" id="ARBA00022759"/>
    </source>
</evidence>
<keyword evidence="2 7" id="KW-0540">Nuclease</keyword>
<dbReference type="InterPro" id="IPR020549">
    <property type="entry name" value="YbeY_CS"/>
</dbReference>
<organism evidence="8 9">
    <name type="scientific">Candidatus Uhrbacteria bacterium RIFCSPHIGHO2_12_FULL_60_25</name>
    <dbReference type="NCBI Taxonomy" id="1802399"/>
    <lineage>
        <taxon>Bacteria</taxon>
        <taxon>Candidatus Uhriibacteriota</taxon>
    </lineage>
</organism>
<keyword evidence="7" id="KW-0963">Cytoplasm</keyword>
<comment type="function">
    <text evidence="7">Single strand-specific metallo-endoribonuclease involved in late-stage 70S ribosome quality control and in maturation of the 3' terminus of the 16S rRNA.</text>
</comment>
<dbReference type="AlphaFoldDB" id="A0A1F7UM61"/>
<dbReference type="HAMAP" id="MF_00009">
    <property type="entry name" value="Endoribonucl_YbeY"/>
    <property type="match status" value="1"/>
</dbReference>
<keyword evidence="7" id="KW-0690">Ribosome biogenesis</keyword>
<feature type="binding site" evidence="7">
    <location>
        <position position="116"/>
    </location>
    <ligand>
        <name>Zn(2+)</name>
        <dbReference type="ChEBI" id="CHEBI:29105"/>
        <note>catalytic</note>
    </ligand>
</feature>
<evidence type="ECO:0000256" key="6">
    <source>
        <dbReference type="ARBA" id="ARBA00022833"/>
    </source>
</evidence>
<reference evidence="8 9" key="1">
    <citation type="journal article" date="2016" name="Nat. Commun.">
        <title>Thousands of microbial genomes shed light on interconnected biogeochemical processes in an aquifer system.</title>
        <authorList>
            <person name="Anantharaman K."/>
            <person name="Brown C.T."/>
            <person name="Hug L.A."/>
            <person name="Sharon I."/>
            <person name="Castelle C.J."/>
            <person name="Probst A.J."/>
            <person name="Thomas B.C."/>
            <person name="Singh A."/>
            <person name="Wilkins M.J."/>
            <person name="Karaoz U."/>
            <person name="Brodie E.L."/>
            <person name="Williams K.H."/>
            <person name="Hubbard S.S."/>
            <person name="Banfield J.F."/>
        </authorList>
    </citation>
    <scope>NUCLEOTIDE SEQUENCE [LARGE SCALE GENOMIC DNA]</scope>
</reference>
<comment type="cofactor">
    <cofactor evidence="7">
        <name>Zn(2+)</name>
        <dbReference type="ChEBI" id="CHEBI:29105"/>
    </cofactor>
    <text evidence="7">Binds 1 zinc ion.</text>
</comment>
<evidence type="ECO:0000256" key="3">
    <source>
        <dbReference type="ARBA" id="ARBA00022723"/>
    </source>
</evidence>
<keyword evidence="6 7" id="KW-0862">Zinc</keyword>
<dbReference type="GO" id="GO:0006364">
    <property type="term" value="P:rRNA processing"/>
    <property type="evidence" value="ECO:0007669"/>
    <property type="project" value="UniProtKB-UniRule"/>
</dbReference>
<dbReference type="GO" id="GO:0008270">
    <property type="term" value="F:zinc ion binding"/>
    <property type="evidence" value="ECO:0007669"/>
    <property type="project" value="UniProtKB-UniRule"/>
</dbReference>
<dbReference type="GO" id="GO:0004521">
    <property type="term" value="F:RNA endonuclease activity"/>
    <property type="evidence" value="ECO:0007669"/>
    <property type="project" value="UniProtKB-UniRule"/>
</dbReference>
<evidence type="ECO:0000256" key="1">
    <source>
        <dbReference type="ARBA" id="ARBA00010875"/>
    </source>
</evidence>
<keyword evidence="7" id="KW-0698">rRNA processing</keyword>
<dbReference type="Pfam" id="PF02130">
    <property type="entry name" value="YbeY"/>
    <property type="match status" value="1"/>
</dbReference>
<dbReference type="InterPro" id="IPR002036">
    <property type="entry name" value="YbeY"/>
</dbReference>
<sequence>MITYSVTGRTPSILPVAVFRRLARACRIVHRLSRKKIIGVRFVTPREIQRLNRLYRGKDCPTDVLSFEAGSGSELGDLVICTQVAVREAKRRKIDPAEELVRLLAHGTLHLAGMDHATERDERRIFKMQEAIIEKVLS</sequence>
<accession>A0A1F7UM61</accession>
<dbReference type="STRING" id="1802399.A3E39_04090"/>
<evidence type="ECO:0000256" key="5">
    <source>
        <dbReference type="ARBA" id="ARBA00022801"/>
    </source>
</evidence>
<keyword evidence="5 7" id="KW-0378">Hydrolase</keyword>
<evidence type="ECO:0000256" key="2">
    <source>
        <dbReference type="ARBA" id="ARBA00022722"/>
    </source>
</evidence>
<dbReference type="EMBL" id="MGEH01000011">
    <property type="protein sequence ID" value="OGL79371.1"/>
    <property type="molecule type" value="Genomic_DNA"/>
</dbReference>
<dbReference type="Proteomes" id="UP000176603">
    <property type="component" value="Unassembled WGS sequence"/>
</dbReference>
<protein>
    <recommendedName>
        <fullName evidence="7">Endoribonuclease YbeY</fullName>
        <ecNumber evidence="7">3.1.-.-</ecNumber>
    </recommendedName>
</protein>
<proteinExistence type="inferred from homology"/>
<comment type="subcellular location">
    <subcellularLocation>
        <location evidence="7">Cytoplasm</location>
    </subcellularLocation>
</comment>
<evidence type="ECO:0000256" key="7">
    <source>
        <dbReference type="HAMAP-Rule" id="MF_00009"/>
    </source>
</evidence>
<dbReference type="Gene3D" id="3.40.390.30">
    <property type="entry name" value="Metalloproteases ('zincins'), catalytic domain"/>
    <property type="match status" value="1"/>
</dbReference>
<dbReference type="NCBIfam" id="TIGR00043">
    <property type="entry name" value="rRNA maturation RNase YbeY"/>
    <property type="match status" value="1"/>
</dbReference>